<feature type="transmembrane region" description="Helical" evidence="1">
    <location>
        <begin position="83"/>
        <end position="103"/>
    </location>
</feature>
<dbReference type="Proteomes" id="UP001431221">
    <property type="component" value="Unassembled WGS sequence"/>
</dbReference>
<feature type="transmembrane region" description="Helical" evidence="1">
    <location>
        <begin position="49"/>
        <end position="71"/>
    </location>
</feature>
<protein>
    <submittedName>
        <fullName evidence="2">Uncharacterized protein</fullName>
    </submittedName>
</protein>
<keyword evidence="1" id="KW-0812">Transmembrane</keyword>
<feature type="transmembrane region" description="Helical" evidence="1">
    <location>
        <begin position="202"/>
        <end position="225"/>
    </location>
</feature>
<keyword evidence="1" id="KW-1133">Transmembrane helix</keyword>
<feature type="transmembrane region" description="Helical" evidence="1">
    <location>
        <begin position="21"/>
        <end position="43"/>
    </location>
</feature>
<feature type="transmembrane region" description="Helical" evidence="1">
    <location>
        <begin position="171"/>
        <end position="190"/>
    </location>
</feature>
<name>A0ABT0GUW9_9HYPH</name>
<evidence type="ECO:0000313" key="3">
    <source>
        <dbReference type="Proteomes" id="UP001431221"/>
    </source>
</evidence>
<organism evidence="2 3">
    <name type="scientific">Roseibium sediminicola</name>
    <dbReference type="NCBI Taxonomy" id="2933272"/>
    <lineage>
        <taxon>Bacteria</taxon>
        <taxon>Pseudomonadati</taxon>
        <taxon>Pseudomonadota</taxon>
        <taxon>Alphaproteobacteria</taxon>
        <taxon>Hyphomicrobiales</taxon>
        <taxon>Stappiaceae</taxon>
        <taxon>Roseibium</taxon>
    </lineage>
</organism>
<comment type="caution">
    <text evidence="2">The sequence shown here is derived from an EMBL/GenBank/DDBJ whole genome shotgun (WGS) entry which is preliminary data.</text>
</comment>
<sequence>MDLVDQNRNLFSQSFKTLNELRLLTFAYFGLNCAVSIVETWFPDNLATLLLYAPFGAIFSFFFFCSVLGVAQGEINLRMFVRFALRYVLLGFGIVLVGIYLVTETYGSLSAEAQDQGIWLSTFLLSALLVILIPSYFFGTVLPAQIVGKQRQIWAGLCNTVRQSGYMLPRFLGYFVPFMIAEGILGATMLQPVTPAGSIDTFSFLLVIVSNALGIIGEAVLYVIFARAYLKDLRERGEIPVVDTEVFA</sequence>
<proteinExistence type="predicted"/>
<keyword evidence="1" id="KW-0472">Membrane</keyword>
<dbReference type="EMBL" id="JALNMJ010000008">
    <property type="protein sequence ID" value="MCK7613231.1"/>
    <property type="molecule type" value="Genomic_DNA"/>
</dbReference>
<gene>
    <name evidence="2" type="ORF">M0H32_13735</name>
</gene>
<dbReference type="RefSeq" id="WP_248154868.1">
    <property type="nucleotide sequence ID" value="NZ_JALNMJ010000008.1"/>
</dbReference>
<accession>A0ABT0GUW9</accession>
<feature type="transmembrane region" description="Helical" evidence="1">
    <location>
        <begin position="118"/>
        <end position="142"/>
    </location>
</feature>
<evidence type="ECO:0000256" key="1">
    <source>
        <dbReference type="SAM" id="Phobius"/>
    </source>
</evidence>
<keyword evidence="3" id="KW-1185">Reference proteome</keyword>
<reference evidence="2" key="1">
    <citation type="submission" date="2022-04" db="EMBL/GenBank/DDBJ databases">
        <title>Roseibium sp. CAU 1639 isolated from mud.</title>
        <authorList>
            <person name="Kim W."/>
        </authorList>
    </citation>
    <scope>NUCLEOTIDE SEQUENCE</scope>
    <source>
        <strain evidence="2">CAU 1639</strain>
    </source>
</reference>
<evidence type="ECO:0000313" key="2">
    <source>
        <dbReference type="EMBL" id="MCK7613231.1"/>
    </source>
</evidence>